<evidence type="ECO:0000259" key="1">
    <source>
        <dbReference type="Pfam" id="PF04471"/>
    </source>
</evidence>
<keyword evidence="3" id="KW-0540">Nuclease</keyword>
<dbReference type="EC" id="3.1.21.-" evidence="3"/>
<dbReference type="InterPro" id="IPR025745">
    <property type="entry name" value="Mrr-like_N_dom"/>
</dbReference>
<protein>
    <submittedName>
        <fullName evidence="3">Restriction endonuclease</fullName>
        <ecNumber evidence="3">3.1.21.-</ecNumber>
    </submittedName>
</protein>
<dbReference type="Gene3D" id="3.40.1350.10">
    <property type="match status" value="1"/>
</dbReference>
<dbReference type="RefSeq" id="WP_261293133.1">
    <property type="nucleotide sequence ID" value="NZ_JANQBK010000003.1"/>
</dbReference>
<dbReference type="InterPro" id="IPR052906">
    <property type="entry name" value="Type_IV_Methyl-Rstrct_Enzyme"/>
</dbReference>
<keyword evidence="3" id="KW-0255">Endonuclease</keyword>
<dbReference type="PANTHER" id="PTHR30015">
    <property type="entry name" value="MRR RESTRICTION SYSTEM PROTEIN"/>
    <property type="match status" value="1"/>
</dbReference>
<dbReference type="Pfam" id="PF14338">
    <property type="entry name" value="Mrr_N"/>
    <property type="match status" value="1"/>
</dbReference>
<evidence type="ECO:0000313" key="4">
    <source>
        <dbReference type="Proteomes" id="UP001595713"/>
    </source>
</evidence>
<dbReference type="InterPro" id="IPR011856">
    <property type="entry name" value="tRNA_endonuc-like_dom_sf"/>
</dbReference>
<dbReference type="Proteomes" id="UP001595713">
    <property type="component" value="Unassembled WGS sequence"/>
</dbReference>
<evidence type="ECO:0000313" key="3">
    <source>
        <dbReference type="EMBL" id="MFC3579987.1"/>
    </source>
</evidence>
<dbReference type="EMBL" id="JBHRXP010000002">
    <property type="protein sequence ID" value="MFC3579987.1"/>
    <property type="molecule type" value="Genomic_DNA"/>
</dbReference>
<comment type="caution">
    <text evidence="3">The sequence shown here is derived from an EMBL/GenBank/DDBJ whole genome shotgun (WGS) entry which is preliminary data.</text>
</comment>
<reference evidence="4" key="1">
    <citation type="journal article" date="2019" name="Int. J. Syst. Evol. Microbiol.">
        <title>The Global Catalogue of Microorganisms (GCM) 10K type strain sequencing project: providing services to taxonomists for standard genome sequencing and annotation.</title>
        <authorList>
            <consortium name="The Broad Institute Genomics Platform"/>
            <consortium name="The Broad Institute Genome Sequencing Center for Infectious Disease"/>
            <person name="Wu L."/>
            <person name="Ma J."/>
        </authorList>
    </citation>
    <scope>NUCLEOTIDE SEQUENCE [LARGE SCALE GENOMIC DNA]</scope>
    <source>
        <strain evidence="4">KCTC 42739</strain>
    </source>
</reference>
<keyword evidence="3" id="KW-0378">Hydrolase</keyword>
<keyword evidence="4" id="KW-1185">Reference proteome</keyword>
<accession>A0ABV7SWG6</accession>
<evidence type="ECO:0000259" key="2">
    <source>
        <dbReference type="Pfam" id="PF14338"/>
    </source>
</evidence>
<dbReference type="GO" id="GO:0004519">
    <property type="term" value="F:endonuclease activity"/>
    <property type="evidence" value="ECO:0007669"/>
    <property type="project" value="UniProtKB-KW"/>
</dbReference>
<gene>
    <name evidence="3" type="ORF">ACFONA_07385</name>
</gene>
<dbReference type="SUPFAM" id="SSF52980">
    <property type="entry name" value="Restriction endonuclease-like"/>
    <property type="match status" value="1"/>
</dbReference>
<dbReference type="GO" id="GO:0016787">
    <property type="term" value="F:hydrolase activity"/>
    <property type="evidence" value="ECO:0007669"/>
    <property type="project" value="UniProtKB-KW"/>
</dbReference>
<dbReference type="PANTHER" id="PTHR30015:SF7">
    <property type="entry name" value="TYPE IV METHYL-DIRECTED RESTRICTION ENZYME ECOKMRR"/>
    <property type="match status" value="1"/>
</dbReference>
<name>A0ABV7SWG6_9SPHN</name>
<dbReference type="InterPro" id="IPR007560">
    <property type="entry name" value="Restrct_endonuc_IV_Mrr"/>
</dbReference>
<dbReference type="Pfam" id="PF04471">
    <property type="entry name" value="Mrr_cat"/>
    <property type="match status" value="1"/>
</dbReference>
<organism evidence="3 4">
    <name type="scientific">Sphingomonas hylomeconis</name>
    <dbReference type="NCBI Taxonomy" id="1395958"/>
    <lineage>
        <taxon>Bacteria</taxon>
        <taxon>Pseudomonadati</taxon>
        <taxon>Pseudomonadota</taxon>
        <taxon>Alphaproteobacteria</taxon>
        <taxon>Sphingomonadales</taxon>
        <taxon>Sphingomonadaceae</taxon>
        <taxon>Sphingomonas</taxon>
    </lineage>
</organism>
<feature type="domain" description="Restriction endonuclease type IV Mrr" evidence="1">
    <location>
        <begin position="152"/>
        <end position="268"/>
    </location>
</feature>
<proteinExistence type="predicted"/>
<dbReference type="InterPro" id="IPR011335">
    <property type="entry name" value="Restrct_endonuc-II-like"/>
</dbReference>
<feature type="domain" description="Restriction system protein Mrr-like N-terminal" evidence="2">
    <location>
        <begin position="13"/>
        <end position="94"/>
    </location>
</feature>
<sequence length="295" mass="32469">MIPGNVASIKKDDFYVPTLHVLRDLGGSASIEEIEEKLIDRFGFTQADLDATYPTSGDNIITDKMSWARSYLKFPGYVSNDSKGVWVLTEAGRLAADEPLEVVRKYIREAKALRRAEQLKAKASLAVGDVADDEAESDHPNADWSDILLARLQSIDPAAFERLCQRLLREHGFVRVEVTGKSGDGGIDGHGVLRVNLVSFNVLFQCKRYKGSVGSSTIRDFRGAMQGRADKGLVITTGTFTPDARREATRDGAPAIDLIDGEALCDLLREVNLGVVVRPVTTYEISIDETFFDEI</sequence>